<evidence type="ECO:0000313" key="1">
    <source>
        <dbReference type="EMBL" id="MBR8464650.1"/>
    </source>
</evidence>
<sequence length="162" mass="19272">MLYFSLAYESSKDRNLLFFIQICSLAQDSPEEARTLFEYFLNKDKFGEIDTNLDEILEILESKFYIDTEIEEQDAISYEDFKRAVAHEGSFKRVFENIMFSTRVMISKKDDFLEFLQDLIKNNFLEMSMNYLESAAVMFSGDERIDMLLKEIQKRRSDENLH</sequence>
<organism evidence="1 2">
    <name type="scientific">Campylobacter anatolicus</name>
    <dbReference type="NCBI Taxonomy" id="2829105"/>
    <lineage>
        <taxon>Bacteria</taxon>
        <taxon>Pseudomonadati</taxon>
        <taxon>Campylobacterota</taxon>
        <taxon>Epsilonproteobacteria</taxon>
        <taxon>Campylobacterales</taxon>
        <taxon>Campylobacteraceae</taxon>
        <taxon>Campylobacter</taxon>
    </lineage>
</organism>
<gene>
    <name evidence="1" type="ORF">KDD93_08770</name>
</gene>
<keyword evidence="1" id="KW-0808">Transferase</keyword>
<comment type="caution">
    <text evidence="1">The sequence shown here is derived from an EMBL/GenBank/DDBJ whole genome shotgun (WGS) entry which is preliminary data.</text>
</comment>
<reference evidence="1 2" key="1">
    <citation type="submission" date="2021-04" db="EMBL/GenBank/DDBJ databases">
        <title>Molecular and phenotypic characterization and identification of bacterial isolates recovered from the Anatolian ground squirrels (Spermophilus xanthoprymnus) and which have the potential to form a new species in the Campylobacter genus.</title>
        <authorList>
            <person name="Aydin F."/>
            <person name="Abay S."/>
            <person name="Kayman T."/>
            <person name="Karakaya E."/>
            <person name="Mustak H.K."/>
            <person name="Mustak I.B."/>
            <person name="Bilgin N."/>
            <person name="Duzler A."/>
            <person name="Sahin O."/>
            <person name="Guran O."/>
            <person name="Saticioglu I.B."/>
        </authorList>
    </citation>
    <scope>NUCLEOTIDE SEQUENCE [LARGE SCALE GENOMIC DNA]</scope>
    <source>
        <strain evidence="2">faydin-G24</strain>
    </source>
</reference>
<name>A0ABS5HK46_9BACT</name>
<proteinExistence type="predicted"/>
<protein>
    <submittedName>
        <fullName evidence="1">Histidine kinase</fullName>
    </submittedName>
</protein>
<dbReference type="Proteomes" id="UP000682951">
    <property type="component" value="Unassembled WGS sequence"/>
</dbReference>
<dbReference type="RefSeq" id="WP_212140509.1">
    <property type="nucleotide sequence ID" value="NZ_JAGSSW010000011.1"/>
</dbReference>
<evidence type="ECO:0000313" key="2">
    <source>
        <dbReference type="Proteomes" id="UP000682951"/>
    </source>
</evidence>
<keyword evidence="1" id="KW-0418">Kinase</keyword>
<accession>A0ABS5HK46</accession>
<dbReference type="EMBL" id="JAGSSW010000011">
    <property type="protein sequence ID" value="MBR8464650.1"/>
    <property type="molecule type" value="Genomic_DNA"/>
</dbReference>
<dbReference type="GO" id="GO:0016301">
    <property type="term" value="F:kinase activity"/>
    <property type="evidence" value="ECO:0007669"/>
    <property type="project" value="UniProtKB-KW"/>
</dbReference>
<keyword evidence="2" id="KW-1185">Reference proteome</keyword>